<feature type="transmembrane region" description="Helical" evidence="5">
    <location>
        <begin position="106"/>
        <end position="124"/>
    </location>
</feature>
<gene>
    <name evidence="6" type="ORF">SAMN04487959_105153</name>
</gene>
<protein>
    <recommendedName>
        <fullName evidence="8">Ion transporter</fullName>
    </recommendedName>
</protein>
<comment type="subcellular location">
    <subcellularLocation>
        <location evidence="1">Membrane</location>
        <topology evidence="1">Multi-pass membrane protein</topology>
    </subcellularLocation>
</comment>
<accession>A0A1I3AU18</accession>
<organism evidence="6 7">
    <name type="scientific">Modicisalibacter xianhensis</name>
    <dbReference type="NCBI Taxonomy" id="442341"/>
    <lineage>
        <taxon>Bacteria</taxon>
        <taxon>Pseudomonadati</taxon>
        <taxon>Pseudomonadota</taxon>
        <taxon>Gammaproteobacteria</taxon>
        <taxon>Oceanospirillales</taxon>
        <taxon>Halomonadaceae</taxon>
        <taxon>Modicisalibacter</taxon>
    </lineage>
</organism>
<dbReference type="GO" id="GO:0016020">
    <property type="term" value="C:membrane"/>
    <property type="evidence" value="ECO:0007669"/>
    <property type="project" value="UniProtKB-SubCell"/>
</dbReference>
<keyword evidence="3 5" id="KW-1133">Transmembrane helix</keyword>
<evidence type="ECO:0000256" key="5">
    <source>
        <dbReference type="SAM" id="Phobius"/>
    </source>
</evidence>
<keyword evidence="4 5" id="KW-0472">Membrane</keyword>
<dbReference type="Proteomes" id="UP000199040">
    <property type="component" value="Unassembled WGS sequence"/>
</dbReference>
<sequence length="342" mass="39703">MTTPMPQRDLRLGNERVHLVWDLTIIVLVVINLVLLVFDSLFLIPALNNGFEAVAPQAYRFYDETIHANFFTIDLVFVSIFLLDVLVGWAVAIAERRYPRWFYYPFMHWYDVLGCIPLAGLRWLRALRIFSLLFRLQRLKLIDVRRWPLAEGIAKYYDILLEEVSDRVAMRLIGSVQEEIRHSDDFSRRIAQDVIAPHKQQLVDEITQRLEETLSDTCTRSHALISRYVSALVGRTMQDSPEIQRLRRLPFGDQVATALDHTISDIANRLVREAIVGLRSPEFTQLIRQVADNGFDALLVTDKRTDRITERVLIDILELLKEQVAVKQWQDKYAEHGLAPPQ</sequence>
<dbReference type="EMBL" id="FOPY01000005">
    <property type="protein sequence ID" value="SFH53618.1"/>
    <property type="molecule type" value="Genomic_DNA"/>
</dbReference>
<dbReference type="SUPFAM" id="SSF81324">
    <property type="entry name" value="Voltage-gated potassium channels"/>
    <property type="match status" value="1"/>
</dbReference>
<proteinExistence type="predicted"/>
<dbReference type="RefSeq" id="WP_092845274.1">
    <property type="nucleotide sequence ID" value="NZ_FOPY01000005.1"/>
</dbReference>
<evidence type="ECO:0000256" key="1">
    <source>
        <dbReference type="ARBA" id="ARBA00004141"/>
    </source>
</evidence>
<evidence type="ECO:0008006" key="8">
    <source>
        <dbReference type="Google" id="ProtNLM"/>
    </source>
</evidence>
<reference evidence="6 7" key="1">
    <citation type="submission" date="2016-10" db="EMBL/GenBank/DDBJ databases">
        <authorList>
            <person name="de Groot N.N."/>
        </authorList>
    </citation>
    <scope>NUCLEOTIDE SEQUENCE [LARGE SCALE GENOMIC DNA]</scope>
    <source>
        <strain evidence="6 7">CGMCC 1.6848</strain>
    </source>
</reference>
<evidence type="ECO:0000256" key="2">
    <source>
        <dbReference type="ARBA" id="ARBA00022692"/>
    </source>
</evidence>
<name>A0A1I3AU18_9GAMM</name>
<dbReference type="InterPro" id="IPR027359">
    <property type="entry name" value="Volt_channel_dom_sf"/>
</dbReference>
<dbReference type="STRING" id="442341.SAMN04487959_105153"/>
<evidence type="ECO:0000256" key="3">
    <source>
        <dbReference type="ARBA" id="ARBA00022989"/>
    </source>
</evidence>
<dbReference type="Gene3D" id="1.20.120.350">
    <property type="entry name" value="Voltage-gated potassium channels. Chain C"/>
    <property type="match status" value="1"/>
</dbReference>
<evidence type="ECO:0000313" key="6">
    <source>
        <dbReference type="EMBL" id="SFH53618.1"/>
    </source>
</evidence>
<evidence type="ECO:0000313" key="7">
    <source>
        <dbReference type="Proteomes" id="UP000199040"/>
    </source>
</evidence>
<feature type="transmembrane region" description="Helical" evidence="5">
    <location>
        <begin position="68"/>
        <end position="94"/>
    </location>
</feature>
<dbReference type="AlphaFoldDB" id="A0A1I3AU18"/>
<keyword evidence="2 5" id="KW-0812">Transmembrane</keyword>
<keyword evidence="7" id="KW-1185">Reference proteome</keyword>
<feature type="transmembrane region" description="Helical" evidence="5">
    <location>
        <begin position="20"/>
        <end position="47"/>
    </location>
</feature>
<evidence type="ECO:0000256" key="4">
    <source>
        <dbReference type="ARBA" id="ARBA00023136"/>
    </source>
</evidence>